<gene>
    <name evidence="2" type="ORF">QCN29_23150</name>
</gene>
<dbReference type="Proteomes" id="UP001223144">
    <property type="component" value="Unassembled WGS sequence"/>
</dbReference>
<accession>A0ABT6HTP5</accession>
<reference evidence="2 3" key="1">
    <citation type="submission" date="2023-04" db="EMBL/GenBank/DDBJ databases">
        <title>Streptomyces chengmaiensis sp. nov. isolated from the stem of mangrove plant in Hainan.</title>
        <authorList>
            <person name="Huang X."/>
            <person name="Zhou S."/>
            <person name="Chu X."/>
            <person name="Xie Y."/>
            <person name="Lin Y."/>
        </authorList>
    </citation>
    <scope>NUCLEOTIDE SEQUENCE [LARGE SCALE GENOMIC DNA]</scope>
    <source>
        <strain evidence="2 3">HNM0663</strain>
    </source>
</reference>
<evidence type="ECO:0000313" key="2">
    <source>
        <dbReference type="EMBL" id="MDH2391623.1"/>
    </source>
</evidence>
<comment type="caution">
    <text evidence="2">The sequence shown here is derived from an EMBL/GenBank/DDBJ whole genome shotgun (WGS) entry which is preliminary data.</text>
</comment>
<organism evidence="2 3">
    <name type="scientific">Streptomyces chengmaiensis</name>
    <dbReference type="NCBI Taxonomy" id="3040919"/>
    <lineage>
        <taxon>Bacteria</taxon>
        <taxon>Bacillati</taxon>
        <taxon>Actinomycetota</taxon>
        <taxon>Actinomycetes</taxon>
        <taxon>Kitasatosporales</taxon>
        <taxon>Streptomycetaceae</taxon>
        <taxon>Streptomyces</taxon>
    </lineage>
</organism>
<dbReference type="EMBL" id="JARWBG010000029">
    <property type="protein sequence ID" value="MDH2391623.1"/>
    <property type="molecule type" value="Genomic_DNA"/>
</dbReference>
<protein>
    <submittedName>
        <fullName evidence="2">Uncharacterized protein</fullName>
    </submittedName>
</protein>
<dbReference type="RefSeq" id="WP_279930526.1">
    <property type="nucleotide sequence ID" value="NZ_JARWBG010000029.1"/>
</dbReference>
<evidence type="ECO:0000256" key="1">
    <source>
        <dbReference type="SAM" id="MobiDB-lite"/>
    </source>
</evidence>
<feature type="region of interest" description="Disordered" evidence="1">
    <location>
        <begin position="1"/>
        <end position="42"/>
    </location>
</feature>
<proteinExistence type="predicted"/>
<evidence type="ECO:0000313" key="3">
    <source>
        <dbReference type="Proteomes" id="UP001223144"/>
    </source>
</evidence>
<name>A0ABT6HTP5_9ACTN</name>
<sequence length="42" mass="4482">MTQPPLTRAEDENALGLYGHGHVDPEAFAVGTPSSTTTRPRC</sequence>
<feature type="compositionally biased region" description="Polar residues" evidence="1">
    <location>
        <begin position="32"/>
        <end position="42"/>
    </location>
</feature>
<keyword evidence="3" id="KW-1185">Reference proteome</keyword>